<evidence type="ECO:0000256" key="2">
    <source>
        <dbReference type="ARBA" id="ARBA00006003"/>
    </source>
</evidence>
<evidence type="ECO:0000313" key="13">
    <source>
        <dbReference type="Proteomes" id="UP000734854"/>
    </source>
</evidence>
<keyword evidence="4" id="KW-0808">Transferase</keyword>
<keyword evidence="6" id="KW-0735">Signal-anchor</keyword>
<gene>
    <name evidence="12" type="ORF">ZIOFF_037789</name>
</gene>
<comment type="subcellular location">
    <subcellularLocation>
        <location evidence="1">Golgi apparatus membrane</location>
        <topology evidence="1">Single-pass type II membrane protein</topology>
    </subcellularLocation>
</comment>
<dbReference type="GO" id="GO:0000139">
    <property type="term" value="C:Golgi membrane"/>
    <property type="evidence" value="ECO:0007669"/>
    <property type="project" value="UniProtKB-SubCell"/>
</dbReference>
<protein>
    <recommendedName>
        <fullName evidence="14">Sialyltransferase-like protein 2</fullName>
    </recommendedName>
</protein>
<dbReference type="GO" id="GO:0009860">
    <property type="term" value="P:pollen tube growth"/>
    <property type="evidence" value="ECO:0007669"/>
    <property type="project" value="UniProtKB-ARBA"/>
</dbReference>
<dbReference type="Gene3D" id="3.90.1480.20">
    <property type="entry name" value="Glycosyl transferase family 29"/>
    <property type="match status" value="1"/>
</dbReference>
<evidence type="ECO:0000256" key="9">
    <source>
        <dbReference type="ARBA" id="ARBA00023136"/>
    </source>
</evidence>
<keyword evidence="9" id="KW-0472">Membrane</keyword>
<evidence type="ECO:0008006" key="14">
    <source>
        <dbReference type="Google" id="ProtNLM"/>
    </source>
</evidence>
<evidence type="ECO:0000256" key="5">
    <source>
        <dbReference type="ARBA" id="ARBA00022692"/>
    </source>
</evidence>
<keyword evidence="10" id="KW-0325">Glycoprotein</keyword>
<name>A0A8J5KZR3_ZINOF</name>
<evidence type="ECO:0000256" key="10">
    <source>
        <dbReference type="ARBA" id="ARBA00023180"/>
    </source>
</evidence>
<proteinExistence type="inferred from homology"/>
<dbReference type="GO" id="GO:0008373">
    <property type="term" value="F:sialyltransferase activity"/>
    <property type="evidence" value="ECO:0007669"/>
    <property type="project" value="InterPro"/>
</dbReference>
<dbReference type="Proteomes" id="UP000734854">
    <property type="component" value="Unassembled WGS sequence"/>
</dbReference>
<evidence type="ECO:0000256" key="11">
    <source>
        <dbReference type="SAM" id="SignalP"/>
    </source>
</evidence>
<evidence type="ECO:0000256" key="6">
    <source>
        <dbReference type="ARBA" id="ARBA00022968"/>
    </source>
</evidence>
<dbReference type="AlphaFoldDB" id="A0A8J5KZR3"/>
<evidence type="ECO:0000313" key="12">
    <source>
        <dbReference type="EMBL" id="KAG6505433.1"/>
    </source>
</evidence>
<dbReference type="CDD" id="cd19952">
    <property type="entry name" value="GT29"/>
    <property type="match status" value="1"/>
</dbReference>
<evidence type="ECO:0000256" key="8">
    <source>
        <dbReference type="ARBA" id="ARBA00023034"/>
    </source>
</evidence>
<evidence type="ECO:0000256" key="1">
    <source>
        <dbReference type="ARBA" id="ARBA00004323"/>
    </source>
</evidence>
<dbReference type="Pfam" id="PF00777">
    <property type="entry name" value="Glyco_transf_29"/>
    <property type="match status" value="1"/>
</dbReference>
<comment type="caution">
    <text evidence="12">The sequence shown here is derived from an EMBL/GenBank/DDBJ whole genome shotgun (WGS) entry which is preliminary data.</text>
</comment>
<organism evidence="12 13">
    <name type="scientific">Zingiber officinale</name>
    <name type="common">Ginger</name>
    <name type="synonym">Amomum zingiber</name>
    <dbReference type="NCBI Taxonomy" id="94328"/>
    <lineage>
        <taxon>Eukaryota</taxon>
        <taxon>Viridiplantae</taxon>
        <taxon>Streptophyta</taxon>
        <taxon>Embryophyta</taxon>
        <taxon>Tracheophyta</taxon>
        <taxon>Spermatophyta</taxon>
        <taxon>Magnoliopsida</taxon>
        <taxon>Liliopsida</taxon>
        <taxon>Zingiberales</taxon>
        <taxon>Zingiberaceae</taxon>
        <taxon>Zingiber</taxon>
    </lineage>
</organism>
<reference evidence="12 13" key="1">
    <citation type="submission" date="2020-08" db="EMBL/GenBank/DDBJ databases">
        <title>Plant Genome Project.</title>
        <authorList>
            <person name="Zhang R.-G."/>
        </authorList>
    </citation>
    <scope>NUCLEOTIDE SEQUENCE [LARGE SCALE GENOMIC DNA]</scope>
    <source>
        <tissue evidence="12">Rhizome</tissue>
    </source>
</reference>
<keyword evidence="11" id="KW-0732">Signal</keyword>
<keyword evidence="8" id="KW-0333">Golgi apparatus</keyword>
<evidence type="ECO:0000256" key="7">
    <source>
        <dbReference type="ARBA" id="ARBA00022989"/>
    </source>
</evidence>
<evidence type="ECO:0000256" key="3">
    <source>
        <dbReference type="ARBA" id="ARBA00022676"/>
    </source>
</evidence>
<dbReference type="PANTHER" id="PTHR47379">
    <property type="entry name" value="SIALYLTRANSFERASE-LIKE PROTEIN 2"/>
    <property type="match status" value="1"/>
</dbReference>
<feature type="signal peptide" evidence="11">
    <location>
        <begin position="1"/>
        <end position="18"/>
    </location>
</feature>
<dbReference type="PANTHER" id="PTHR47379:SF3">
    <property type="entry name" value="SIALYLTRANSFERASE-LIKE PROTEIN 2"/>
    <property type="match status" value="1"/>
</dbReference>
<keyword evidence="7" id="KW-1133">Transmembrane helix</keyword>
<dbReference type="InterPro" id="IPR001675">
    <property type="entry name" value="Glyco_trans_29"/>
</dbReference>
<comment type="similarity">
    <text evidence="2">Belongs to the glycosyltransferase 29 family.</text>
</comment>
<dbReference type="FunFam" id="3.90.1480.20:FF:000019">
    <property type="entry name" value="Glycosyl transferase family 29 protein"/>
    <property type="match status" value="1"/>
</dbReference>
<dbReference type="EMBL" id="JACMSC010000010">
    <property type="protein sequence ID" value="KAG6505433.1"/>
    <property type="molecule type" value="Genomic_DNA"/>
</dbReference>
<feature type="chain" id="PRO_5035304990" description="Sialyltransferase-like protein 2" evidence="11">
    <location>
        <begin position="19"/>
        <end position="473"/>
    </location>
</feature>
<keyword evidence="5" id="KW-0812">Transmembrane</keyword>
<dbReference type="InterPro" id="IPR038578">
    <property type="entry name" value="GT29-like_sf"/>
</dbReference>
<keyword evidence="3" id="KW-0328">Glycosyltransferase</keyword>
<keyword evidence="13" id="KW-1185">Reference proteome</keyword>
<sequence length="473" mass="52783">MRILQLGLLVALASGVSAILIYIVGVSNQYDRLRVTEDDLNALRALQSGFKKCVETTQIIFEKHSQCGSELAVCDMIVVLVIKLHIAIVDSNGLGLQALISQDFCQVKIQYPSDTVSKWSDPETGEPEGLSFDFNLCEAAATWEQVRNSSTILTKEFIDALPNGWEEYAWRRINKGIQLDQCKNRTLCMEKLSSVLPETPPFVPRQFGRCAVIGNSGDLLKTKFGEEIDGYDAVVRENGAPIQNYTQYVGRKSTFRLLNRGSAKALDKVAELDETKKEVLIIKTTIHDIMNKMIREIPIRNQVYLMLGTSFGSSAKGTGLKALEFALSICDTVDMYGFTVDPGYKEWTRYFSESRKGHTPLHGRAYYQMMECLGIIKIHSPMRADFSRRVNYLPNKSTLDAARIASEKLLRRAGAGTNDKFGACSIMNKGQKGKFPTIPGLHEPAVNHQRYVEGASMYPLERNTGHGMLCVLP</sequence>
<accession>A0A8J5KZR3</accession>
<dbReference type="GO" id="GO:0009846">
    <property type="term" value="P:pollen germination"/>
    <property type="evidence" value="ECO:0007669"/>
    <property type="project" value="UniProtKB-ARBA"/>
</dbReference>
<evidence type="ECO:0000256" key="4">
    <source>
        <dbReference type="ARBA" id="ARBA00022679"/>
    </source>
</evidence>